<dbReference type="InterPro" id="IPR025493">
    <property type="entry name" value="DUF4384"/>
</dbReference>
<reference evidence="2" key="1">
    <citation type="submission" date="2018-05" db="EMBL/GenBank/DDBJ databases">
        <authorList>
            <person name="Lanie J.A."/>
            <person name="Ng W.-L."/>
            <person name="Kazmierczak K.M."/>
            <person name="Andrzejewski T.M."/>
            <person name="Davidsen T.M."/>
            <person name="Wayne K.J."/>
            <person name="Tettelin H."/>
            <person name="Glass J.I."/>
            <person name="Rusch D."/>
            <person name="Podicherti R."/>
            <person name="Tsui H.-C.T."/>
            <person name="Winkler M.E."/>
        </authorList>
    </citation>
    <scope>NUCLEOTIDE SEQUENCE</scope>
</reference>
<sequence length="263" mass="29954">KLKEIKINGDWRPEEIAKANGLDYYVSSSYRMEKTGLEVRARLIDTQTKNIQSSANIVIERKELNPEDLALIDNMAEEFKPAQKKKSYQEQLEKLVAAKPYKSPFNVKVWTDKKKYQIGEKITFSVKAEENGYLTLLDINPQGNIDVIYPNRFHRDNFIQAGVTYKVPRERENFALDVSGPAGQERIKAIVTLNKVSLLKLDLNKGFHSVQGGTTRGLRGIQAISKKIISFDDSEWAEAYTKIVIFEKGKPYTLGSKKIPILE</sequence>
<accession>A0A382MJ61</accession>
<feature type="non-terminal residue" evidence="2">
    <location>
        <position position="1"/>
    </location>
</feature>
<dbReference type="AlphaFoldDB" id="A0A382MJ61"/>
<evidence type="ECO:0000259" key="1">
    <source>
        <dbReference type="Pfam" id="PF14326"/>
    </source>
</evidence>
<dbReference type="PANTHER" id="PTHR36194:SF1">
    <property type="entry name" value="S-LAYER-LIKE PROTEIN"/>
    <property type="match status" value="1"/>
</dbReference>
<organism evidence="2">
    <name type="scientific">marine metagenome</name>
    <dbReference type="NCBI Taxonomy" id="408172"/>
    <lineage>
        <taxon>unclassified sequences</taxon>
        <taxon>metagenomes</taxon>
        <taxon>ecological metagenomes</taxon>
    </lineage>
</organism>
<dbReference type="EMBL" id="UINC01094089">
    <property type="protein sequence ID" value="SVC49024.1"/>
    <property type="molecule type" value="Genomic_DNA"/>
</dbReference>
<name>A0A382MJ61_9ZZZZ</name>
<proteinExistence type="predicted"/>
<protein>
    <recommendedName>
        <fullName evidence="1">DUF4384 domain-containing protein</fullName>
    </recommendedName>
</protein>
<dbReference type="PANTHER" id="PTHR36194">
    <property type="entry name" value="S-LAYER-LIKE PROTEIN"/>
    <property type="match status" value="1"/>
</dbReference>
<feature type="domain" description="DUF4384" evidence="1">
    <location>
        <begin position="116"/>
        <end position="192"/>
    </location>
</feature>
<dbReference type="Pfam" id="PF14326">
    <property type="entry name" value="DUF4384"/>
    <property type="match status" value="1"/>
</dbReference>
<gene>
    <name evidence="2" type="ORF">METZ01_LOCUS301878</name>
</gene>
<evidence type="ECO:0000313" key="2">
    <source>
        <dbReference type="EMBL" id="SVC49024.1"/>
    </source>
</evidence>